<protein>
    <submittedName>
        <fullName evidence="11">Voltage-gated potassium channel</fullName>
    </submittedName>
</protein>
<evidence type="ECO:0000256" key="8">
    <source>
        <dbReference type="SAM" id="Coils"/>
    </source>
</evidence>
<evidence type="ECO:0000259" key="10">
    <source>
        <dbReference type="Pfam" id="PF07885"/>
    </source>
</evidence>
<dbReference type="PANTHER" id="PTHR11537:SF254">
    <property type="entry name" value="POTASSIUM VOLTAGE-GATED CHANNEL PROTEIN SHAB"/>
    <property type="match status" value="1"/>
</dbReference>
<evidence type="ECO:0000256" key="6">
    <source>
        <dbReference type="ARBA" id="ARBA00023136"/>
    </source>
</evidence>
<keyword evidence="3 9" id="KW-0812">Transmembrane</keyword>
<reference evidence="11 12" key="1">
    <citation type="submission" date="2021-03" db="EMBL/GenBank/DDBJ databases">
        <title>Sequencing the genomes of 1000 actinobacteria strains.</title>
        <authorList>
            <person name="Klenk H.-P."/>
        </authorList>
    </citation>
    <scope>NUCLEOTIDE SEQUENCE [LARGE SCALE GENOMIC DNA]</scope>
    <source>
        <strain evidence="11 12">DSM 46670</strain>
    </source>
</reference>
<proteinExistence type="predicted"/>
<evidence type="ECO:0000313" key="12">
    <source>
        <dbReference type="Proteomes" id="UP001519332"/>
    </source>
</evidence>
<evidence type="ECO:0000256" key="7">
    <source>
        <dbReference type="ARBA" id="ARBA00023303"/>
    </source>
</evidence>
<organism evidence="11 12">
    <name type="scientific">Kibdelosporangium banguiense</name>
    <dbReference type="NCBI Taxonomy" id="1365924"/>
    <lineage>
        <taxon>Bacteria</taxon>
        <taxon>Bacillati</taxon>
        <taxon>Actinomycetota</taxon>
        <taxon>Actinomycetes</taxon>
        <taxon>Pseudonocardiales</taxon>
        <taxon>Pseudonocardiaceae</taxon>
        <taxon>Kibdelosporangium</taxon>
    </lineage>
</organism>
<dbReference type="Gene3D" id="1.10.287.70">
    <property type="match status" value="1"/>
</dbReference>
<keyword evidence="7 11" id="KW-0407">Ion channel</keyword>
<comment type="subcellular location">
    <subcellularLocation>
        <location evidence="1">Membrane</location>
        <topology evidence="1">Multi-pass membrane protein</topology>
    </subcellularLocation>
</comment>
<dbReference type="SUPFAM" id="SSF81324">
    <property type="entry name" value="Voltage-gated potassium channels"/>
    <property type="match status" value="1"/>
</dbReference>
<feature type="transmembrane region" description="Helical" evidence="9">
    <location>
        <begin position="116"/>
        <end position="136"/>
    </location>
</feature>
<evidence type="ECO:0000256" key="3">
    <source>
        <dbReference type="ARBA" id="ARBA00022692"/>
    </source>
</evidence>
<dbReference type="Gene3D" id="1.20.120.350">
    <property type="entry name" value="Voltage-gated potassium channels. Chain C"/>
    <property type="match status" value="1"/>
</dbReference>
<dbReference type="InterPro" id="IPR013099">
    <property type="entry name" value="K_chnl_dom"/>
</dbReference>
<sequence>MEEPRLSTWERRTEWPMAALAVAFLIAYAWQVLHVSRPQWLHLGLEIVLWVIWVVFAGEYLIRLALAERKIRFIWRHLFDLLAVALPMVRQLRVLRLVTVLRVLNRQASAAFRGRVAIYVAIVTVLVSFCAALAVLDAERSNPDAGIDSFPKALWWTLTTISTVGYGDVYPTTWEGRLVAASLMIGGIALLGVITGMIASWLLERIRAADENLEGAIQQESDDLRAELRTLQAEIRELRRQLSDQEPSPPRPVS</sequence>
<evidence type="ECO:0000256" key="9">
    <source>
        <dbReference type="SAM" id="Phobius"/>
    </source>
</evidence>
<keyword evidence="5" id="KW-0406">Ion transport</keyword>
<feature type="transmembrane region" description="Helical" evidence="9">
    <location>
        <begin position="40"/>
        <end position="62"/>
    </location>
</feature>
<dbReference type="GO" id="GO:0034220">
    <property type="term" value="P:monoatomic ion transmembrane transport"/>
    <property type="evidence" value="ECO:0007669"/>
    <property type="project" value="UniProtKB-KW"/>
</dbReference>
<dbReference type="InterPro" id="IPR028325">
    <property type="entry name" value="VG_K_chnl"/>
</dbReference>
<dbReference type="InterPro" id="IPR027359">
    <property type="entry name" value="Volt_channel_dom_sf"/>
</dbReference>
<evidence type="ECO:0000256" key="5">
    <source>
        <dbReference type="ARBA" id="ARBA00023065"/>
    </source>
</evidence>
<dbReference type="Proteomes" id="UP001519332">
    <property type="component" value="Unassembled WGS sequence"/>
</dbReference>
<keyword evidence="8" id="KW-0175">Coiled coil</keyword>
<dbReference type="Pfam" id="PF07885">
    <property type="entry name" value="Ion_trans_2"/>
    <property type="match status" value="1"/>
</dbReference>
<feature type="transmembrane region" description="Helical" evidence="9">
    <location>
        <begin position="15"/>
        <end position="33"/>
    </location>
</feature>
<keyword evidence="12" id="KW-1185">Reference proteome</keyword>
<dbReference type="RefSeq" id="WP_307855228.1">
    <property type="nucleotide sequence ID" value="NZ_JAGINW010000001.1"/>
</dbReference>
<keyword evidence="2" id="KW-0813">Transport</keyword>
<dbReference type="EMBL" id="JAGINW010000001">
    <property type="protein sequence ID" value="MBP2324400.1"/>
    <property type="molecule type" value="Genomic_DNA"/>
</dbReference>
<accession>A0ABS4TJ00</accession>
<feature type="transmembrane region" description="Helical" evidence="9">
    <location>
        <begin position="178"/>
        <end position="203"/>
    </location>
</feature>
<evidence type="ECO:0000256" key="4">
    <source>
        <dbReference type="ARBA" id="ARBA00022989"/>
    </source>
</evidence>
<dbReference type="PANTHER" id="PTHR11537">
    <property type="entry name" value="VOLTAGE-GATED POTASSIUM CHANNEL"/>
    <property type="match status" value="1"/>
</dbReference>
<keyword evidence="4 9" id="KW-1133">Transmembrane helix</keyword>
<feature type="domain" description="Potassium channel" evidence="10">
    <location>
        <begin position="125"/>
        <end position="203"/>
    </location>
</feature>
<keyword evidence="6 9" id="KW-0472">Membrane</keyword>
<evidence type="ECO:0000256" key="2">
    <source>
        <dbReference type="ARBA" id="ARBA00022448"/>
    </source>
</evidence>
<comment type="caution">
    <text evidence="11">The sequence shown here is derived from an EMBL/GenBank/DDBJ whole genome shotgun (WGS) entry which is preliminary data.</text>
</comment>
<name>A0ABS4TJ00_9PSEU</name>
<dbReference type="Gene3D" id="1.20.5.110">
    <property type="match status" value="1"/>
</dbReference>
<gene>
    <name evidence="11" type="ORF">JOF56_004785</name>
</gene>
<feature type="coiled-coil region" evidence="8">
    <location>
        <begin position="214"/>
        <end position="241"/>
    </location>
</feature>
<evidence type="ECO:0000256" key="1">
    <source>
        <dbReference type="ARBA" id="ARBA00004141"/>
    </source>
</evidence>
<evidence type="ECO:0000313" key="11">
    <source>
        <dbReference type="EMBL" id="MBP2324400.1"/>
    </source>
</evidence>